<keyword evidence="2" id="KW-1185">Reference proteome</keyword>
<accession>A0AAF0ZIF7</accession>
<reference evidence="1" key="1">
    <citation type="submission" date="2023-08" db="EMBL/GenBank/DDBJ databases">
        <title>A de novo genome assembly of Solanum verrucosum Schlechtendal, a Mexican diploid species geographically isolated from the other diploid A-genome species in potato relatives.</title>
        <authorList>
            <person name="Hosaka K."/>
        </authorList>
    </citation>
    <scope>NUCLEOTIDE SEQUENCE</scope>
    <source>
        <tissue evidence="1">Young leaves</tissue>
    </source>
</reference>
<sequence length="171" mass="19285">MSMLHSAKALVKMELPTSAVPSTDHSYLLFQLANVQCLPEPHGQPHGQRDEPHNYTSVPNYSEVYEVSRVKTLDMNSGEIPIAKPLSETSDSKVIRIYVLYCKTLFLLQVPPDKCPWDLSTIPMKMLQSFEDIIVGKPQLLHFNLSLPRLSILHGKAEENHGGGRRRRPAE</sequence>
<dbReference type="EMBL" id="CP133619">
    <property type="protein sequence ID" value="WMV40861.1"/>
    <property type="molecule type" value="Genomic_DNA"/>
</dbReference>
<organism evidence="1 2">
    <name type="scientific">Solanum verrucosum</name>
    <dbReference type="NCBI Taxonomy" id="315347"/>
    <lineage>
        <taxon>Eukaryota</taxon>
        <taxon>Viridiplantae</taxon>
        <taxon>Streptophyta</taxon>
        <taxon>Embryophyta</taxon>
        <taxon>Tracheophyta</taxon>
        <taxon>Spermatophyta</taxon>
        <taxon>Magnoliopsida</taxon>
        <taxon>eudicotyledons</taxon>
        <taxon>Gunneridae</taxon>
        <taxon>Pentapetalae</taxon>
        <taxon>asterids</taxon>
        <taxon>lamiids</taxon>
        <taxon>Solanales</taxon>
        <taxon>Solanaceae</taxon>
        <taxon>Solanoideae</taxon>
        <taxon>Solaneae</taxon>
        <taxon>Solanum</taxon>
    </lineage>
</organism>
<dbReference type="Proteomes" id="UP001234989">
    <property type="component" value="Chromosome 8"/>
</dbReference>
<dbReference type="AlphaFoldDB" id="A0AAF0ZIF7"/>
<evidence type="ECO:0000313" key="2">
    <source>
        <dbReference type="Proteomes" id="UP001234989"/>
    </source>
</evidence>
<evidence type="ECO:0000313" key="1">
    <source>
        <dbReference type="EMBL" id="WMV40861.1"/>
    </source>
</evidence>
<name>A0AAF0ZIF7_SOLVR</name>
<proteinExistence type="predicted"/>
<protein>
    <submittedName>
        <fullName evidence="1">Uncharacterized protein</fullName>
    </submittedName>
</protein>
<gene>
    <name evidence="1" type="ORF">MTR67_034246</name>
</gene>